<feature type="domain" description="Peptidase C51" evidence="2">
    <location>
        <begin position="32"/>
        <end position="160"/>
    </location>
</feature>
<feature type="chain" id="PRO_5046279311" evidence="1">
    <location>
        <begin position="23"/>
        <end position="161"/>
    </location>
</feature>
<evidence type="ECO:0000313" key="4">
    <source>
        <dbReference type="Proteomes" id="UP001589693"/>
    </source>
</evidence>
<dbReference type="InterPro" id="IPR007921">
    <property type="entry name" value="CHAP_dom"/>
</dbReference>
<evidence type="ECO:0000256" key="1">
    <source>
        <dbReference type="SAM" id="SignalP"/>
    </source>
</evidence>
<gene>
    <name evidence="3" type="ORF">ACFFQA_14940</name>
</gene>
<accession>A0ABV5ZWG9</accession>
<dbReference type="Proteomes" id="UP001589693">
    <property type="component" value="Unassembled WGS sequence"/>
</dbReference>
<reference evidence="3 4" key="1">
    <citation type="submission" date="2024-09" db="EMBL/GenBank/DDBJ databases">
        <authorList>
            <person name="Sun Q."/>
            <person name="Mori K."/>
        </authorList>
    </citation>
    <scope>NUCLEOTIDE SEQUENCE [LARGE SCALE GENOMIC DNA]</scope>
    <source>
        <strain evidence="3 4">TBRC 7907</strain>
    </source>
</reference>
<organism evidence="3 4">
    <name type="scientific">Allokutzneria oryzae</name>
    <dbReference type="NCBI Taxonomy" id="1378989"/>
    <lineage>
        <taxon>Bacteria</taxon>
        <taxon>Bacillati</taxon>
        <taxon>Actinomycetota</taxon>
        <taxon>Actinomycetes</taxon>
        <taxon>Pseudonocardiales</taxon>
        <taxon>Pseudonocardiaceae</taxon>
        <taxon>Allokutzneria</taxon>
    </lineage>
</organism>
<comment type="caution">
    <text evidence="3">The sequence shown here is derived from an EMBL/GenBank/DDBJ whole genome shotgun (WGS) entry which is preliminary data.</text>
</comment>
<name>A0ABV5ZWG9_9PSEU</name>
<dbReference type="RefSeq" id="WP_377852537.1">
    <property type="nucleotide sequence ID" value="NZ_JBHLZU010000011.1"/>
</dbReference>
<dbReference type="Pfam" id="PF05257">
    <property type="entry name" value="CHAP"/>
    <property type="match status" value="1"/>
</dbReference>
<dbReference type="InterPro" id="IPR038765">
    <property type="entry name" value="Papain-like_cys_pep_sf"/>
</dbReference>
<dbReference type="Gene3D" id="3.90.1720.10">
    <property type="entry name" value="endopeptidase domain like (from Nostoc punctiforme)"/>
    <property type="match status" value="1"/>
</dbReference>
<evidence type="ECO:0000259" key="2">
    <source>
        <dbReference type="PROSITE" id="PS50911"/>
    </source>
</evidence>
<protein>
    <submittedName>
        <fullName evidence="3">CHAP domain-containing protein</fullName>
    </submittedName>
</protein>
<keyword evidence="1" id="KW-0732">Signal</keyword>
<dbReference type="PROSITE" id="PS50911">
    <property type="entry name" value="CHAP"/>
    <property type="match status" value="1"/>
</dbReference>
<sequence length="161" mass="17498">MKPARSLLLAAMVATSFLGSTAVIAPAAWSVEERAGDDYPYKGQSGTDKWGFSKRYCTSFVAHRLSQHGVNFKHAKYKGEKFGNANTWDEAARRAGIKVNGTPKVGSVAVWNSGGGGAGHVAYVSKVSGNKITVEEYHYRNHLAYGKRTIDKSVPSTFIHF</sequence>
<dbReference type="SUPFAM" id="SSF54001">
    <property type="entry name" value="Cysteine proteinases"/>
    <property type="match status" value="1"/>
</dbReference>
<feature type="signal peptide" evidence="1">
    <location>
        <begin position="1"/>
        <end position="22"/>
    </location>
</feature>
<keyword evidence="4" id="KW-1185">Reference proteome</keyword>
<evidence type="ECO:0000313" key="3">
    <source>
        <dbReference type="EMBL" id="MFB9905231.1"/>
    </source>
</evidence>
<dbReference type="EMBL" id="JBHLZU010000011">
    <property type="protein sequence ID" value="MFB9905231.1"/>
    <property type="molecule type" value="Genomic_DNA"/>
</dbReference>
<proteinExistence type="predicted"/>